<dbReference type="AlphaFoldDB" id="A0A8S4NLD2"/>
<reference evidence="2" key="1">
    <citation type="submission" date="2022-03" db="EMBL/GenBank/DDBJ databases">
        <authorList>
            <person name="Martin C."/>
        </authorList>
    </citation>
    <scope>NUCLEOTIDE SEQUENCE</scope>
</reference>
<accession>A0A8S4NLD2</accession>
<dbReference type="Proteomes" id="UP000749559">
    <property type="component" value="Unassembled WGS sequence"/>
</dbReference>
<sequence length="127" mass="14698">MEMELGLQLRVTSHKKSEKNKETKSNSAISHSDKKDNMSHSEKNTKNDGKTIHKVSDKKTNRMFHSERSSHIKILQSDRCSNGKLHNDKDHNDKAHEHDSKIFHIDNGHVNLDEQTILNDEDIITYL</sequence>
<name>A0A8S4NLD2_OWEFU</name>
<evidence type="ECO:0000313" key="3">
    <source>
        <dbReference type="Proteomes" id="UP000749559"/>
    </source>
</evidence>
<proteinExistence type="predicted"/>
<comment type="caution">
    <text evidence="2">The sequence shown here is derived from an EMBL/GenBank/DDBJ whole genome shotgun (WGS) entry which is preliminary data.</text>
</comment>
<protein>
    <submittedName>
        <fullName evidence="2">Uncharacterized protein</fullName>
    </submittedName>
</protein>
<feature type="compositionally biased region" description="Basic and acidic residues" evidence="1">
    <location>
        <begin position="31"/>
        <end position="70"/>
    </location>
</feature>
<evidence type="ECO:0000256" key="1">
    <source>
        <dbReference type="SAM" id="MobiDB-lite"/>
    </source>
</evidence>
<organism evidence="2 3">
    <name type="scientific">Owenia fusiformis</name>
    <name type="common">Polychaete worm</name>
    <dbReference type="NCBI Taxonomy" id="6347"/>
    <lineage>
        <taxon>Eukaryota</taxon>
        <taxon>Metazoa</taxon>
        <taxon>Spiralia</taxon>
        <taxon>Lophotrochozoa</taxon>
        <taxon>Annelida</taxon>
        <taxon>Polychaeta</taxon>
        <taxon>Sedentaria</taxon>
        <taxon>Canalipalpata</taxon>
        <taxon>Sabellida</taxon>
        <taxon>Oweniida</taxon>
        <taxon>Oweniidae</taxon>
        <taxon>Owenia</taxon>
    </lineage>
</organism>
<keyword evidence="3" id="KW-1185">Reference proteome</keyword>
<feature type="region of interest" description="Disordered" evidence="1">
    <location>
        <begin position="1"/>
        <end position="94"/>
    </location>
</feature>
<dbReference type="EMBL" id="CAIIXF020000004">
    <property type="protein sequence ID" value="CAH1781551.1"/>
    <property type="molecule type" value="Genomic_DNA"/>
</dbReference>
<evidence type="ECO:0000313" key="2">
    <source>
        <dbReference type="EMBL" id="CAH1781551.1"/>
    </source>
</evidence>
<feature type="compositionally biased region" description="Basic and acidic residues" evidence="1">
    <location>
        <begin position="85"/>
        <end position="94"/>
    </location>
</feature>
<gene>
    <name evidence="2" type="ORF">OFUS_LOCUS8121</name>
</gene>